<protein>
    <recommendedName>
        <fullName evidence="4">Secreted protein</fullName>
    </recommendedName>
</protein>
<reference evidence="2" key="1">
    <citation type="journal article" date="2020" name="Stud. Mycol.">
        <title>101 Dothideomycetes genomes: a test case for predicting lifestyles and emergence of pathogens.</title>
        <authorList>
            <person name="Haridas S."/>
            <person name="Albert R."/>
            <person name="Binder M."/>
            <person name="Bloem J."/>
            <person name="Labutti K."/>
            <person name="Salamov A."/>
            <person name="Andreopoulos B."/>
            <person name="Baker S."/>
            <person name="Barry K."/>
            <person name="Bills G."/>
            <person name="Bluhm B."/>
            <person name="Cannon C."/>
            <person name="Castanera R."/>
            <person name="Culley D."/>
            <person name="Daum C."/>
            <person name="Ezra D."/>
            <person name="Gonzalez J."/>
            <person name="Henrissat B."/>
            <person name="Kuo A."/>
            <person name="Liang C."/>
            <person name="Lipzen A."/>
            <person name="Lutzoni F."/>
            <person name="Magnuson J."/>
            <person name="Mondo S."/>
            <person name="Nolan M."/>
            <person name="Ohm R."/>
            <person name="Pangilinan J."/>
            <person name="Park H.-J."/>
            <person name="Ramirez L."/>
            <person name="Alfaro M."/>
            <person name="Sun H."/>
            <person name="Tritt A."/>
            <person name="Yoshinaga Y."/>
            <person name="Zwiers L.-H."/>
            <person name="Turgeon B."/>
            <person name="Goodwin S."/>
            <person name="Spatafora J."/>
            <person name="Crous P."/>
            <person name="Grigoriev I."/>
        </authorList>
    </citation>
    <scope>NUCLEOTIDE SEQUENCE</scope>
    <source>
        <strain evidence="2">CBS 101060</strain>
    </source>
</reference>
<organism evidence="2 3">
    <name type="scientific">Patellaria atrata CBS 101060</name>
    <dbReference type="NCBI Taxonomy" id="1346257"/>
    <lineage>
        <taxon>Eukaryota</taxon>
        <taxon>Fungi</taxon>
        <taxon>Dikarya</taxon>
        <taxon>Ascomycota</taxon>
        <taxon>Pezizomycotina</taxon>
        <taxon>Dothideomycetes</taxon>
        <taxon>Dothideomycetes incertae sedis</taxon>
        <taxon>Patellariales</taxon>
        <taxon>Patellariaceae</taxon>
        <taxon>Patellaria</taxon>
    </lineage>
</organism>
<feature type="chain" id="PRO_5040137527" description="Secreted protein" evidence="1">
    <location>
        <begin position="22"/>
        <end position="93"/>
    </location>
</feature>
<dbReference type="OrthoDB" id="5194348at2759"/>
<keyword evidence="1" id="KW-0732">Signal</keyword>
<evidence type="ECO:0000256" key="1">
    <source>
        <dbReference type="SAM" id="SignalP"/>
    </source>
</evidence>
<keyword evidence="3" id="KW-1185">Reference proteome</keyword>
<dbReference type="AlphaFoldDB" id="A0A9P4SEX7"/>
<dbReference type="Proteomes" id="UP000799429">
    <property type="component" value="Unassembled WGS sequence"/>
</dbReference>
<feature type="signal peptide" evidence="1">
    <location>
        <begin position="1"/>
        <end position="21"/>
    </location>
</feature>
<evidence type="ECO:0008006" key="4">
    <source>
        <dbReference type="Google" id="ProtNLM"/>
    </source>
</evidence>
<evidence type="ECO:0000313" key="2">
    <source>
        <dbReference type="EMBL" id="KAF2841084.1"/>
    </source>
</evidence>
<accession>A0A9P4SEX7</accession>
<dbReference type="EMBL" id="MU006092">
    <property type="protein sequence ID" value="KAF2841084.1"/>
    <property type="molecule type" value="Genomic_DNA"/>
</dbReference>
<evidence type="ECO:0000313" key="3">
    <source>
        <dbReference type="Proteomes" id="UP000799429"/>
    </source>
</evidence>
<proteinExistence type="predicted"/>
<comment type="caution">
    <text evidence="2">The sequence shown here is derived from an EMBL/GenBank/DDBJ whole genome shotgun (WGS) entry which is preliminary data.</text>
</comment>
<sequence length="93" mass="10331">MKLSIALVTLWLSMAFGQQAAECTKELIRTDDCAEVINANACYNKMRWRNRTPLQCIDGEDDADKARKACKCCSCVGTVMCNWASTNRLCTAS</sequence>
<gene>
    <name evidence="2" type="ORF">M501DRAFT_929972</name>
</gene>
<name>A0A9P4SEX7_9PEZI</name>